<dbReference type="GO" id="GO:0020037">
    <property type="term" value="F:heme binding"/>
    <property type="evidence" value="ECO:0007669"/>
    <property type="project" value="InterPro"/>
</dbReference>
<comment type="caution">
    <text evidence="8">The sequence shown here is derived from an EMBL/GenBank/DDBJ whole genome shotgun (WGS) entry which is preliminary data.</text>
</comment>
<dbReference type="PANTHER" id="PTHR47354:SF5">
    <property type="entry name" value="PROTEIN RFBI"/>
    <property type="match status" value="1"/>
</dbReference>
<dbReference type="Gene3D" id="3.10.120.10">
    <property type="entry name" value="Cytochrome b5-like heme/steroid binding domain"/>
    <property type="match status" value="2"/>
</dbReference>
<dbReference type="CDD" id="cd00322">
    <property type="entry name" value="FNR_like"/>
    <property type="match status" value="1"/>
</dbReference>
<dbReference type="SUPFAM" id="SSF55856">
    <property type="entry name" value="Cytochrome b5-like heme/steroid binding domain"/>
    <property type="match status" value="2"/>
</dbReference>
<dbReference type="InterPro" id="IPR039261">
    <property type="entry name" value="FNR_nucleotide-bd"/>
</dbReference>
<dbReference type="EMBL" id="JAFHKP010000030">
    <property type="protein sequence ID" value="KAG5473052.1"/>
    <property type="molecule type" value="Genomic_DNA"/>
</dbReference>
<evidence type="ECO:0000256" key="4">
    <source>
        <dbReference type="ARBA" id="ARBA00023004"/>
    </source>
</evidence>
<keyword evidence="9" id="KW-1185">Reference proteome</keyword>
<feature type="domain" description="Cytochrome b5 heme-binding" evidence="6">
    <location>
        <begin position="83"/>
        <end position="160"/>
    </location>
</feature>
<dbReference type="Gene3D" id="2.40.30.10">
    <property type="entry name" value="Translation factors"/>
    <property type="match status" value="1"/>
</dbReference>
<protein>
    <recommendedName>
        <fullName evidence="10">Nitrate reductase</fullName>
    </recommendedName>
</protein>
<proteinExistence type="predicted"/>
<dbReference type="InterPro" id="IPR001199">
    <property type="entry name" value="Cyt_B5-like_heme/steroid-bd"/>
</dbReference>
<dbReference type="InterPro" id="IPR050415">
    <property type="entry name" value="MRET"/>
</dbReference>
<dbReference type="Pfam" id="PF00173">
    <property type="entry name" value="Cyt-b5"/>
    <property type="match status" value="2"/>
</dbReference>
<dbReference type="PROSITE" id="PS51384">
    <property type="entry name" value="FAD_FR"/>
    <property type="match status" value="1"/>
</dbReference>
<gene>
    <name evidence="8" type="ORF">CUR178_02968</name>
</gene>
<dbReference type="GO" id="GO:0046872">
    <property type="term" value="F:metal ion binding"/>
    <property type="evidence" value="ECO:0007669"/>
    <property type="project" value="UniProtKB-KW"/>
</dbReference>
<evidence type="ECO:0000256" key="2">
    <source>
        <dbReference type="ARBA" id="ARBA00022723"/>
    </source>
</evidence>
<feature type="region of interest" description="Disordered" evidence="5">
    <location>
        <begin position="1"/>
        <end position="33"/>
    </location>
</feature>
<dbReference type="InterPro" id="IPR018506">
    <property type="entry name" value="Cyt_B5_heme-BS"/>
</dbReference>
<dbReference type="KEGG" id="lenr:94170218"/>
<keyword evidence="1" id="KW-0349">Heme</keyword>
<evidence type="ECO:0000259" key="6">
    <source>
        <dbReference type="PROSITE" id="PS50255"/>
    </source>
</evidence>
<dbReference type="InterPro" id="IPR036400">
    <property type="entry name" value="Cyt_B5-like_heme/steroid_sf"/>
</dbReference>
<evidence type="ECO:0000259" key="7">
    <source>
        <dbReference type="PROSITE" id="PS51384"/>
    </source>
</evidence>
<dbReference type="PROSITE" id="PS50255">
    <property type="entry name" value="CYTOCHROME_B5_2"/>
    <property type="match status" value="2"/>
</dbReference>
<dbReference type="PRINTS" id="PR00363">
    <property type="entry name" value="CYTOCHROMEB5"/>
</dbReference>
<accession>A0A836G105</accession>
<dbReference type="InterPro" id="IPR017938">
    <property type="entry name" value="Riboflavin_synthase-like_b-brl"/>
</dbReference>
<dbReference type="SUPFAM" id="SSF63380">
    <property type="entry name" value="Riboflavin synthase domain-like"/>
    <property type="match status" value="1"/>
</dbReference>
<feature type="domain" description="FAD-binding FR-type" evidence="7">
    <location>
        <begin position="283"/>
        <end position="382"/>
    </location>
</feature>
<keyword evidence="3" id="KW-0560">Oxidoreductase</keyword>
<dbReference type="Proteomes" id="UP000674179">
    <property type="component" value="Chromosome 30"/>
</dbReference>
<evidence type="ECO:0000256" key="5">
    <source>
        <dbReference type="SAM" id="MobiDB-lite"/>
    </source>
</evidence>
<keyword evidence="4" id="KW-0408">Iron</keyword>
<evidence type="ECO:0000256" key="1">
    <source>
        <dbReference type="ARBA" id="ARBA00022617"/>
    </source>
</evidence>
<sequence length="538" mass="58421">MGSKHPSSRIGSREQEEEEGRTHRHQRQHCTPAVPSAVAPEAAEMHVTPVSSTLPPSTEQVAMAVPGEELRKPAAPQQRHPHRKTFTMAEVQQLISTSPDRTLVVIRDKVYDVTAFLSAHPGGKSVLRRNNGKNVTDAFFSMHSAAAVKLLPDFLIGELATPPSAPAAADETLTSALAPAHWHAEDIKKALSEDSRRIILLLFGDAYDVTPMRETHPGGLNVLMNNNGLECGETFMRIHGPRAKKMVQEFYMGPVKGAAKGPSLLRLAATVEAGSAIPQPGEAKLQSARILRIEPVNATATIQYFTFSCCQPLDIIPGGHIKLYSDLDADESRFYTPFKAEETSFTICMKRYPDGRASRYFFDLREGDEVFFDGPLPPAWQLKADAAVQRAAPEKRHVLLIAGGTGIAPMYSISANALETQSSSVTLFCSVHTPDDLILATELRRLAARYSKATPMQKHTFRVVLLFSRASPEDASAEFTSFADKALYGSRLTAESFKDVDIPTAKAAVLCGPPAFNDAVAAAVVKAGICTATQVYCL</sequence>
<name>A0A836G105_LEIEN</name>
<feature type="domain" description="Cytochrome b5 heme-binding" evidence="6">
    <location>
        <begin position="179"/>
        <end position="256"/>
    </location>
</feature>
<organism evidence="8 9">
    <name type="scientific">Leishmania enriettii</name>
    <dbReference type="NCBI Taxonomy" id="5663"/>
    <lineage>
        <taxon>Eukaryota</taxon>
        <taxon>Discoba</taxon>
        <taxon>Euglenozoa</taxon>
        <taxon>Kinetoplastea</taxon>
        <taxon>Metakinetoplastina</taxon>
        <taxon>Trypanosomatida</taxon>
        <taxon>Trypanosomatidae</taxon>
        <taxon>Leishmaniinae</taxon>
        <taxon>Leishmania</taxon>
    </lineage>
</organism>
<dbReference type="Pfam" id="PF00970">
    <property type="entry name" value="FAD_binding_6"/>
    <property type="match status" value="1"/>
</dbReference>
<evidence type="ECO:0000313" key="8">
    <source>
        <dbReference type="EMBL" id="KAG5473052.1"/>
    </source>
</evidence>
<evidence type="ECO:0000256" key="3">
    <source>
        <dbReference type="ARBA" id="ARBA00023002"/>
    </source>
</evidence>
<dbReference type="PRINTS" id="PR00406">
    <property type="entry name" value="CYTB5RDTASE"/>
</dbReference>
<dbReference type="InterPro" id="IPR001433">
    <property type="entry name" value="OxRdtase_FAD/NAD-bd"/>
</dbReference>
<dbReference type="InterPro" id="IPR017927">
    <property type="entry name" value="FAD-bd_FR_type"/>
</dbReference>
<dbReference type="RefSeq" id="XP_067690811.1">
    <property type="nucleotide sequence ID" value="XM_067834708.1"/>
</dbReference>
<dbReference type="SUPFAM" id="SSF52343">
    <property type="entry name" value="Ferredoxin reductase-like, C-terminal NADP-linked domain"/>
    <property type="match status" value="1"/>
</dbReference>
<evidence type="ECO:0000313" key="9">
    <source>
        <dbReference type="Proteomes" id="UP000674179"/>
    </source>
</evidence>
<evidence type="ECO:0008006" key="10">
    <source>
        <dbReference type="Google" id="ProtNLM"/>
    </source>
</evidence>
<dbReference type="GO" id="GO:0016491">
    <property type="term" value="F:oxidoreductase activity"/>
    <property type="evidence" value="ECO:0007669"/>
    <property type="project" value="InterPro"/>
</dbReference>
<dbReference type="SMART" id="SM01117">
    <property type="entry name" value="Cyt-b5"/>
    <property type="match status" value="2"/>
</dbReference>
<dbReference type="PANTHER" id="PTHR47354">
    <property type="entry name" value="NADH OXIDOREDUCTASE HCR"/>
    <property type="match status" value="1"/>
</dbReference>
<keyword evidence="2" id="KW-0479">Metal-binding</keyword>
<dbReference type="AlphaFoldDB" id="A0A836G105"/>
<dbReference type="OrthoDB" id="260519at2759"/>
<dbReference type="PROSITE" id="PS00191">
    <property type="entry name" value="CYTOCHROME_B5_1"/>
    <property type="match status" value="1"/>
</dbReference>
<reference evidence="8 9" key="1">
    <citation type="submission" date="2021-02" db="EMBL/GenBank/DDBJ databases">
        <title>Leishmania (Mundinia) enrietti genome sequencing and assembly.</title>
        <authorList>
            <person name="Almutairi H."/>
            <person name="Gatherer D."/>
        </authorList>
    </citation>
    <scope>NUCLEOTIDE SEQUENCE [LARGE SCALE GENOMIC DNA]</scope>
    <source>
        <strain evidence="8">CUR178</strain>
    </source>
</reference>
<dbReference type="GeneID" id="94170218"/>
<dbReference type="Pfam" id="PF00175">
    <property type="entry name" value="NAD_binding_1"/>
    <property type="match status" value="1"/>
</dbReference>
<dbReference type="InterPro" id="IPR008333">
    <property type="entry name" value="Cbr1-like_FAD-bd_dom"/>
</dbReference>
<dbReference type="Gene3D" id="3.40.50.80">
    <property type="entry name" value="Nucleotide-binding domain of ferredoxin-NADP reductase (FNR) module"/>
    <property type="match status" value="1"/>
</dbReference>